<protein>
    <submittedName>
        <fullName evidence="1">Uncharacterized protein</fullName>
    </submittedName>
</protein>
<dbReference type="AlphaFoldDB" id="A0A0D1KM11"/>
<dbReference type="EMBL" id="JXBC01000007">
    <property type="protein sequence ID" value="KIU09840.1"/>
    <property type="molecule type" value="Genomic_DNA"/>
</dbReference>
<accession>A0A0D1KM11</accession>
<dbReference type="PATRIC" id="fig|1423.173.peg.3690"/>
<sequence>MKAKVFEANLFINGQLEETIESPESLSLVFKKAQKLKTEKQQEVLVRTIQTTDQDRIFISSNTLVLN</sequence>
<comment type="caution">
    <text evidence="1">The sequence shown here is derived from an EMBL/GenBank/DDBJ whole genome shotgun (WGS) entry which is preliminary data.</text>
</comment>
<evidence type="ECO:0000313" key="1">
    <source>
        <dbReference type="EMBL" id="KIU09840.1"/>
    </source>
</evidence>
<reference evidence="1 2" key="1">
    <citation type="submission" date="2014-12" db="EMBL/GenBank/DDBJ databases">
        <title>Comparative genome analysis of Bacillus coagulans HM-08, Clostridium butyricum HM-68, Bacillus subtilis HM-66 and Bacillus licheniformis BL-09.</title>
        <authorList>
            <person name="Zhang H."/>
        </authorList>
    </citation>
    <scope>NUCLEOTIDE SEQUENCE [LARGE SCALE GENOMIC DNA]</scope>
    <source>
        <strain evidence="1 2">HM-66</strain>
    </source>
</reference>
<dbReference type="Proteomes" id="UP000032247">
    <property type="component" value="Unassembled WGS sequence"/>
</dbReference>
<proteinExistence type="predicted"/>
<evidence type="ECO:0000313" key="2">
    <source>
        <dbReference type="Proteomes" id="UP000032247"/>
    </source>
</evidence>
<organism evidence="1 2">
    <name type="scientific">Bacillus subtilis</name>
    <dbReference type="NCBI Taxonomy" id="1423"/>
    <lineage>
        <taxon>Bacteria</taxon>
        <taxon>Bacillati</taxon>
        <taxon>Bacillota</taxon>
        <taxon>Bacilli</taxon>
        <taxon>Bacillales</taxon>
        <taxon>Bacillaceae</taxon>
        <taxon>Bacillus</taxon>
    </lineage>
</organism>
<gene>
    <name evidence="1" type="ORF">SC09_contig10orf00010</name>
</gene>
<name>A0A0D1KM11_BACIU</name>